<evidence type="ECO:0000256" key="2">
    <source>
        <dbReference type="ARBA" id="ARBA00022741"/>
    </source>
</evidence>
<dbReference type="SUPFAM" id="SSF52029">
    <property type="entry name" value="GroEL apical domain-like"/>
    <property type="match status" value="1"/>
</dbReference>
<dbReference type="CDD" id="cd00309">
    <property type="entry name" value="chaperonin_type_I_II"/>
    <property type="match status" value="1"/>
</dbReference>
<dbReference type="InterPro" id="IPR017998">
    <property type="entry name" value="Chaperone_TCP-1"/>
</dbReference>
<sequence length="522" mass="57027">MTEQKPGNVQVQRMENTALENNCTAVLSIADTVRTTLGPKGLDKLLVDELGNRFITNDGATIMLSIKTIHPVAKLVVEIADRQEAKAGDGTTTAVILAAEMIKEGKRLIADMGIHPTLIVRGIELGIQRSIELFKQMAVKINMKDARLAQVISTAAGSRMDGNQVVSLVSEALNILKNPKGKKGMVNLKKSIFLINKPGLEDMVFDGIVIQRQLFDQQIPDRLDNVKAILLKMDLKEIKESWIKEMRNYDEIVRMKESQTKMTKEISDSICMTGAGIVFITSAHTDDLLLSSLLEKNILLIHVSNEELLNIANALDIQVARRKEDMGKISMGTLKSVCYDEESGLWFFENHAQRKMVTIIIGGVTKVTSQERWRAVKDGISAAQSALNDGIVAGGGAAELCISEKLKEENLNGGVDSIGIEVVAHALSSIMRQILTNAGFNGFEKMTEIRNKSGEYGIDISTGKEEDMFEAGVIDSAGIKINALKSAAEIVKAVLRIDRILIASSPHNAVVGNPVNETDPKR</sequence>
<reference evidence="5" key="1">
    <citation type="journal article" date="2015" name="Nature">
        <title>Complex archaea that bridge the gap between prokaryotes and eukaryotes.</title>
        <authorList>
            <person name="Spang A."/>
            <person name="Saw J.H."/>
            <person name="Jorgensen S.L."/>
            <person name="Zaremba-Niedzwiedzka K."/>
            <person name="Martijn J."/>
            <person name="Lind A.E."/>
            <person name="van Eijk R."/>
            <person name="Schleper C."/>
            <person name="Guy L."/>
            <person name="Ettema T.J."/>
        </authorList>
    </citation>
    <scope>NUCLEOTIDE SEQUENCE</scope>
</reference>
<dbReference type="PRINTS" id="PR00304">
    <property type="entry name" value="TCOMPLEXTCP1"/>
</dbReference>
<proteinExistence type="inferred from homology"/>
<organism evidence="5">
    <name type="scientific">marine sediment metagenome</name>
    <dbReference type="NCBI Taxonomy" id="412755"/>
    <lineage>
        <taxon>unclassified sequences</taxon>
        <taxon>metagenomes</taxon>
        <taxon>ecological metagenomes</taxon>
    </lineage>
</organism>
<keyword evidence="4" id="KW-0143">Chaperone</keyword>
<dbReference type="SUPFAM" id="SSF48592">
    <property type="entry name" value="GroEL equatorial domain-like"/>
    <property type="match status" value="1"/>
</dbReference>
<dbReference type="Gene3D" id="1.10.560.10">
    <property type="entry name" value="GroEL-like equatorial domain"/>
    <property type="match status" value="1"/>
</dbReference>
<evidence type="ECO:0000256" key="3">
    <source>
        <dbReference type="ARBA" id="ARBA00022840"/>
    </source>
</evidence>
<dbReference type="InterPro" id="IPR027413">
    <property type="entry name" value="GROEL-like_equatorial_sf"/>
</dbReference>
<comment type="caution">
    <text evidence="5">The sequence shown here is derived from an EMBL/GenBank/DDBJ whole genome shotgun (WGS) entry which is preliminary data.</text>
</comment>
<dbReference type="Pfam" id="PF00118">
    <property type="entry name" value="Cpn60_TCP1"/>
    <property type="match status" value="1"/>
</dbReference>
<dbReference type="GO" id="GO:0140662">
    <property type="term" value="F:ATP-dependent protein folding chaperone"/>
    <property type="evidence" value="ECO:0007669"/>
    <property type="project" value="InterPro"/>
</dbReference>
<dbReference type="InterPro" id="IPR002423">
    <property type="entry name" value="Cpn60/GroEL/TCP-1"/>
</dbReference>
<gene>
    <name evidence="5" type="ORF">LCGC14_1255940</name>
</gene>
<protein>
    <submittedName>
        <fullName evidence="5">Uncharacterized protein</fullName>
    </submittedName>
</protein>
<dbReference type="AlphaFoldDB" id="A0A0F9P5I4"/>
<name>A0A0F9P5I4_9ZZZZ</name>
<dbReference type="PROSITE" id="PS00995">
    <property type="entry name" value="TCP1_3"/>
    <property type="match status" value="1"/>
</dbReference>
<dbReference type="GO" id="GO:0016887">
    <property type="term" value="F:ATP hydrolysis activity"/>
    <property type="evidence" value="ECO:0007669"/>
    <property type="project" value="InterPro"/>
</dbReference>
<dbReference type="InterPro" id="IPR002194">
    <property type="entry name" value="Chaperonin_TCP-1_CS"/>
</dbReference>
<dbReference type="PROSITE" id="PS00750">
    <property type="entry name" value="TCP1_1"/>
    <property type="match status" value="1"/>
</dbReference>
<evidence type="ECO:0000313" key="5">
    <source>
        <dbReference type="EMBL" id="KKM88717.1"/>
    </source>
</evidence>
<dbReference type="EMBL" id="LAZR01006922">
    <property type="protein sequence ID" value="KKM88717.1"/>
    <property type="molecule type" value="Genomic_DNA"/>
</dbReference>
<keyword evidence="2" id="KW-0547">Nucleotide-binding</keyword>
<dbReference type="PANTHER" id="PTHR11353">
    <property type="entry name" value="CHAPERONIN"/>
    <property type="match status" value="1"/>
</dbReference>
<dbReference type="InterPro" id="IPR027409">
    <property type="entry name" value="GroEL-like_apical_dom_sf"/>
</dbReference>
<dbReference type="InterPro" id="IPR027410">
    <property type="entry name" value="TCP-1-like_intermed_sf"/>
</dbReference>
<evidence type="ECO:0000256" key="1">
    <source>
        <dbReference type="ARBA" id="ARBA00008020"/>
    </source>
</evidence>
<dbReference type="GO" id="GO:0051082">
    <property type="term" value="F:unfolded protein binding"/>
    <property type="evidence" value="ECO:0007669"/>
    <property type="project" value="InterPro"/>
</dbReference>
<dbReference type="Gene3D" id="3.50.7.10">
    <property type="entry name" value="GroEL"/>
    <property type="match status" value="1"/>
</dbReference>
<dbReference type="GO" id="GO:0005524">
    <property type="term" value="F:ATP binding"/>
    <property type="evidence" value="ECO:0007669"/>
    <property type="project" value="UniProtKB-KW"/>
</dbReference>
<accession>A0A0F9P5I4</accession>
<dbReference type="Gene3D" id="3.30.260.10">
    <property type="entry name" value="TCP-1-like chaperonin intermediate domain"/>
    <property type="match status" value="1"/>
</dbReference>
<comment type="similarity">
    <text evidence="1">Belongs to the TCP-1 chaperonin family.</text>
</comment>
<evidence type="ECO:0000256" key="4">
    <source>
        <dbReference type="ARBA" id="ARBA00023186"/>
    </source>
</evidence>
<keyword evidence="3" id="KW-0067">ATP-binding</keyword>